<evidence type="ECO:0000313" key="2">
    <source>
        <dbReference type="EMBL" id="CAD0152217.1"/>
    </source>
</evidence>
<sequence length="24" mass="2692">MKLTSNSGNKKYIDKSLTVEGKYS</sequence>
<gene>
    <name evidence="1" type="ORF">STHERMO_0921</name>
    <name evidence="2" type="ORF">STHERMO_0936</name>
</gene>
<proteinExistence type="predicted"/>
<accession>A0A8D6XR22</accession>
<name>A0A8D6XR22_STRTR</name>
<dbReference type="EMBL" id="LR822027">
    <property type="protein sequence ID" value="CAD0152217.1"/>
    <property type="molecule type" value="Genomic_DNA"/>
</dbReference>
<evidence type="ECO:0000313" key="3">
    <source>
        <dbReference type="Proteomes" id="UP000509791"/>
    </source>
</evidence>
<dbReference type="EMBL" id="LR822017">
    <property type="protein sequence ID" value="CAD0137351.1"/>
    <property type="molecule type" value="Genomic_DNA"/>
</dbReference>
<dbReference type="AlphaFoldDB" id="A0A8D6XR22"/>
<evidence type="ECO:0000313" key="1">
    <source>
        <dbReference type="EMBL" id="CAD0137351.1"/>
    </source>
</evidence>
<protein>
    <submittedName>
        <fullName evidence="1">Uncharacterized protein</fullName>
    </submittedName>
</protein>
<organism evidence="1 4">
    <name type="scientific">Streptococcus thermophilus</name>
    <dbReference type="NCBI Taxonomy" id="1308"/>
    <lineage>
        <taxon>Bacteria</taxon>
        <taxon>Bacillati</taxon>
        <taxon>Bacillota</taxon>
        <taxon>Bacilli</taxon>
        <taxon>Lactobacillales</taxon>
        <taxon>Streptococcaceae</taxon>
        <taxon>Streptococcus</taxon>
    </lineage>
</organism>
<evidence type="ECO:0000313" key="4">
    <source>
        <dbReference type="Proteomes" id="UP000509833"/>
    </source>
</evidence>
<dbReference type="Proteomes" id="UP000509833">
    <property type="component" value="Chromosome"/>
</dbReference>
<reference evidence="3 4" key="1">
    <citation type="submission" date="2020-06" db="EMBL/GenBank/DDBJ databases">
        <authorList>
            <person name="Chuat V."/>
        </authorList>
    </citation>
    <scope>NUCLEOTIDE SEQUENCE [LARGE SCALE GENOMIC DNA]</scope>
    <source>
        <strain evidence="1">STH_CIRM_336</strain>
        <strain evidence="2">STH_CIRM_998</strain>
    </source>
</reference>
<dbReference type="Proteomes" id="UP000509791">
    <property type="component" value="Chromosome"/>
</dbReference>